<dbReference type="OrthoDB" id="5317514at2759"/>
<comment type="subcellular location">
    <subcellularLocation>
        <location evidence="1 13">Membrane</location>
        <topology evidence="1 13">Single-pass type I membrane protein</topology>
    </subcellularLocation>
</comment>
<evidence type="ECO:0000256" key="1">
    <source>
        <dbReference type="ARBA" id="ARBA00004479"/>
    </source>
</evidence>
<accession>A0A9Q0YRG3</accession>
<dbReference type="Gene3D" id="2.60.40.1510">
    <property type="entry name" value="ntegrin, alpha v. Chain A, domain 3"/>
    <property type="match status" value="1"/>
</dbReference>
<keyword evidence="11" id="KW-0325">Glycoprotein</keyword>
<feature type="repeat" description="FG-GAP" evidence="12">
    <location>
        <begin position="305"/>
        <end position="366"/>
    </location>
</feature>
<evidence type="ECO:0000256" key="13">
    <source>
        <dbReference type="RuleBase" id="RU003762"/>
    </source>
</evidence>
<evidence type="ECO:0000256" key="5">
    <source>
        <dbReference type="ARBA" id="ARBA00022737"/>
    </source>
</evidence>
<dbReference type="Gene3D" id="2.60.40.1530">
    <property type="entry name" value="ntegrin, alpha v. Chain A, domain 4"/>
    <property type="match status" value="1"/>
</dbReference>
<dbReference type="PANTHER" id="PTHR23220">
    <property type="entry name" value="INTEGRIN ALPHA"/>
    <property type="match status" value="1"/>
</dbReference>
<gene>
    <name evidence="17" type="ORF">HOLleu_35062</name>
</gene>
<dbReference type="InterPro" id="IPR013519">
    <property type="entry name" value="Int_alpha_beta-p"/>
</dbReference>
<name>A0A9Q0YRG3_HOLLE</name>
<feature type="repeat" description="FG-GAP" evidence="12">
    <location>
        <begin position="367"/>
        <end position="426"/>
    </location>
</feature>
<keyword evidence="6 13" id="KW-0130">Cell adhesion</keyword>
<evidence type="ECO:0000256" key="12">
    <source>
        <dbReference type="PROSITE-ProRule" id="PRU00803"/>
    </source>
</evidence>
<evidence type="ECO:0000256" key="11">
    <source>
        <dbReference type="ARBA" id="ARBA00023180"/>
    </source>
</evidence>
<dbReference type="SMART" id="SM00191">
    <property type="entry name" value="Int_alpha"/>
    <property type="match status" value="5"/>
</dbReference>
<dbReference type="AlphaFoldDB" id="A0A9Q0YRG3"/>
<dbReference type="InterPro" id="IPR048286">
    <property type="entry name" value="Integrin_alpha_Ig-like_3"/>
</dbReference>
<dbReference type="Proteomes" id="UP001152320">
    <property type="component" value="Chromosome 18"/>
</dbReference>
<dbReference type="Pfam" id="PF20806">
    <property type="entry name" value="Integrin_A_Ig_3"/>
    <property type="match status" value="1"/>
</dbReference>
<dbReference type="InterPro" id="IPR000413">
    <property type="entry name" value="Integrin_alpha"/>
</dbReference>
<evidence type="ECO:0000313" key="18">
    <source>
        <dbReference type="Proteomes" id="UP001152320"/>
    </source>
</evidence>
<keyword evidence="5" id="KW-0677">Repeat</keyword>
<dbReference type="InterPro" id="IPR013517">
    <property type="entry name" value="FG-GAP"/>
</dbReference>
<feature type="domain" description="Integrin alpha first immunoglubulin-like" evidence="14">
    <location>
        <begin position="486"/>
        <end position="617"/>
    </location>
</feature>
<dbReference type="Pfam" id="PF08441">
    <property type="entry name" value="Integrin_A_Ig_1"/>
    <property type="match status" value="1"/>
</dbReference>
<dbReference type="EMBL" id="JAIZAY010000018">
    <property type="protein sequence ID" value="KAJ8024987.1"/>
    <property type="molecule type" value="Genomic_DNA"/>
</dbReference>
<dbReference type="GO" id="GO:0007160">
    <property type="term" value="P:cell-matrix adhesion"/>
    <property type="evidence" value="ECO:0007669"/>
    <property type="project" value="TreeGrafter"/>
</dbReference>
<keyword evidence="10 13" id="KW-0675">Receptor</keyword>
<dbReference type="InterPro" id="IPR028994">
    <property type="entry name" value="Integrin_alpha_N"/>
</dbReference>
<evidence type="ECO:0000259" key="14">
    <source>
        <dbReference type="Pfam" id="PF08441"/>
    </source>
</evidence>
<evidence type="ECO:0000256" key="8">
    <source>
        <dbReference type="ARBA" id="ARBA00023037"/>
    </source>
</evidence>
<feature type="domain" description="Integrin alpha second immunoglobulin-like" evidence="15">
    <location>
        <begin position="680"/>
        <end position="828"/>
    </location>
</feature>
<evidence type="ECO:0000256" key="7">
    <source>
        <dbReference type="ARBA" id="ARBA00022989"/>
    </source>
</evidence>
<protein>
    <submittedName>
        <fullName evidence="17">Integrin alpha-6</fullName>
    </submittedName>
</protein>
<feature type="domain" description="Integrin alpha third immunoglobulin-like" evidence="16">
    <location>
        <begin position="840"/>
        <end position="1044"/>
    </location>
</feature>
<feature type="repeat" description="FG-GAP" evidence="12">
    <location>
        <begin position="36"/>
        <end position="105"/>
    </location>
</feature>
<evidence type="ECO:0000256" key="3">
    <source>
        <dbReference type="ARBA" id="ARBA00022692"/>
    </source>
</evidence>
<dbReference type="Pfam" id="PF20805">
    <property type="entry name" value="Integrin_A_Ig_2"/>
    <property type="match status" value="1"/>
</dbReference>
<dbReference type="PROSITE" id="PS00242">
    <property type="entry name" value="INTEGRIN_ALPHA"/>
    <property type="match status" value="1"/>
</dbReference>
<evidence type="ECO:0000256" key="10">
    <source>
        <dbReference type="ARBA" id="ARBA00023170"/>
    </source>
</evidence>
<sequence length="1156" mass="126926">MEGIFKMDHLVCRIWTCLSIFLCFSIERTLQFNLETRIPVIKNGPVDSFFGFSVAEHIQTTRRVTAPYSSSFLLVGAPIFQDDSLPFNRTGGVFSCPLTSDYADCTLVQIEEDDGNDEFDKNGEWLGVTVRSQGAGGKVAACAHRYKEVTRGPDGAITSISPLGKCFLLEPDLTFTTQNEGGWVVCAQKGLGYAEFGYCQAGTGLAITKRYDRFNEDDADYVIGTPGAGDWRGSMVSTNPMFKIWWSDITQESVNVGRNSYFGFSTSAGRFAEGHTYYIGGAPRANASGAVVIMDKHPGGQKSLVFIDKIVATIAYSSFGYDVAVADLNGDGFDDIIVGAPMYFNKETQAGGAVYVFINAAFDGTFSGVEPILITGPRDSRFGMAVTSAGDLNSDGFEDFAVGAPYENEGQGAVYIYLGSGSEGVSIPHSQKITPSDFPTNLQNAVLPNNTFGYSLSGGQDLDGNDFPDLLVGALDSGSAVLLRGRPVINMTANITVSPNHLDPDSPNCDVDGEQKLCFNVVICAQYSSSSAFDELLEVRYDIEAETQRLSLGLNSRVYFQGADPSHILPDQRLTLHYKSDERMKCSDPVQAILIDDFSDIYRSIPLRVTFSLPNEEPQIPPPGEPLPDMRETVMFDRTVVTTLSTECDEDLDDPSTCAPIPDVKQGNLTVEFTKECAVDDGECITDMVLVAGFDLTEVSDNGNPLMKVGIDTDLKLMVSLENKGEHAYDANLIVEYPKQLIFVGLNEEATERVRYSCEGDPVLKEDDNNTMVMTCHLGNPYPPKPAKDSMVMQFDTTGVPADIGSMQFYLRAEMTNEDSNPDDNVKFLVVDVESITDIQLDGVVTKSQFQYGGIIRGESAITREDQIGPLVQQRWTVFNKGPAAVDKVTVTIDFPYEVANGKWLLYMVEAPMIEKGNGSCDIDPARLNVIDVEPYVSNRTDSSVGKKMEVHDPSEYLSQDHVEEGAVVVLDCENGTARCFQFTCVLTGLTAEQNENEATILVKARLWNATFMEDYLQASKVTVRVSGYVEMENDTIVTQTNINNDRDTTNFDVVGPLVKTQTRQVQWWIILVAVLLGLLLLILLIIILWKIGFFRRPFTSGGSGGPCGFFERKTGYKYATVTQKHAETKVGTEKTQMYDEMYNYTPVPSSAPTQL</sequence>
<evidence type="ECO:0000259" key="15">
    <source>
        <dbReference type="Pfam" id="PF20805"/>
    </source>
</evidence>
<reference evidence="17" key="1">
    <citation type="submission" date="2021-10" db="EMBL/GenBank/DDBJ databases">
        <title>Tropical sea cucumber genome reveals ecological adaptation and Cuvierian tubules defense mechanism.</title>
        <authorList>
            <person name="Chen T."/>
        </authorList>
    </citation>
    <scope>NUCLEOTIDE SEQUENCE</scope>
    <source>
        <strain evidence="17">Nanhai2018</strain>
        <tissue evidence="17">Muscle</tissue>
    </source>
</reference>
<dbReference type="InterPro" id="IPR048285">
    <property type="entry name" value="Integrin_alpha_Ig-like_2"/>
</dbReference>
<keyword evidence="9 13" id="KW-0472">Membrane</keyword>
<feature type="transmembrane region" description="Helical" evidence="13">
    <location>
        <begin position="1068"/>
        <end position="1090"/>
    </location>
</feature>
<keyword evidence="4" id="KW-0732">Signal</keyword>
<organism evidence="17 18">
    <name type="scientific">Holothuria leucospilota</name>
    <name type="common">Black long sea cucumber</name>
    <name type="synonym">Mertensiothuria leucospilota</name>
    <dbReference type="NCBI Taxonomy" id="206669"/>
    <lineage>
        <taxon>Eukaryota</taxon>
        <taxon>Metazoa</taxon>
        <taxon>Echinodermata</taxon>
        <taxon>Eleutherozoa</taxon>
        <taxon>Echinozoa</taxon>
        <taxon>Holothuroidea</taxon>
        <taxon>Aspidochirotacea</taxon>
        <taxon>Aspidochirotida</taxon>
        <taxon>Holothuriidae</taxon>
        <taxon>Holothuria</taxon>
    </lineage>
</organism>
<keyword evidence="3 13" id="KW-0812">Transmembrane</keyword>
<dbReference type="GO" id="GO:0008305">
    <property type="term" value="C:integrin complex"/>
    <property type="evidence" value="ECO:0007669"/>
    <property type="project" value="InterPro"/>
</dbReference>
<keyword evidence="7 13" id="KW-1133">Transmembrane helix</keyword>
<evidence type="ECO:0000256" key="6">
    <source>
        <dbReference type="ARBA" id="ARBA00022889"/>
    </source>
</evidence>
<dbReference type="SUPFAM" id="SSF69179">
    <property type="entry name" value="Integrin domains"/>
    <property type="match status" value="3"/>
</dbReference>
<evidence type="ECO:0000256" key="2">
    <source>
        <dbReference type="ARBA" id="ARBA00008054"/>
    </source>
</evidence>
<dbReference type="InterPro" id="IPR013649">
    <property type="entry name" value="Integrin_alpha_Ig-like_1"/>
</dbReference>
<dbReference type="GO" id="GO:0005178">
    <property type="term" value="F:integrin binding"/>
    <property type="evidence" value="ECO:0007669"/>
    <property type="project" value="TreeGrafter"/>
</dbReference>
<dbReference type="SUPFAM" id="SSF69318">
    <property type="entry name" value="Integrin alpha N-terminal domain"/>
    <property type="match status" value="1"/>
</dbReference>
<keyword evidence="18" id="KW-1185">Reference proteome</keyword>
<comment type="caution">
    <text evidence="17">The sequence shown here is derived from an EMBL/GenBank/DDBJ whole genome shotgun (WGS) entry which is preliminary data.</text>
</comment>
<dbReference type="GO" id="GO:0007229">
    <property type="term" value="P:integrin-mediated signaling pathway"/>
    <property type="evidence" value="ECO:0007669"/>
    <property type="project" value="UniProtKB-KW"/>
</dbReference>
<dbReference type="Gene3D" id="2.130.10.130">
    <property type="entry name" value="Integrin alpha, N-terminal"/>
    <property type="match status" value="1"/>
</dbReference>
<dbReference type="Gene3D" id="1.20.5.930">
    <property type="entry name" value="Bicelle-embedded integrin alpha(iib) transmembrane segment"/>
    <property type="match status" value="1"/>
</dbReference>
<dbReference type="InterPro" id="IPR018184">
    <property type="entry name" value="Integrin_alpha_C_CS"/>
</dbReference>
<dbReference type="PANTHER" id="PTHR23220:SF122">
    <property type="entry name" value="INTEGRIN ALPHA-PS1"/>
    <property type="match status" value="1"/>
</dbReference>
<feature type="repeat" description="FG-GAP" evidence="12">
    <location>
        <begin position="437"/>
        <end position="500"/>
    </location>
</feature>
<evidence type="ECO:0000256" key="4">
    <source>
        <dbReference type="ARBA" id="ARBA00022729"/>
    </source>
</evidence>
<dbReference type="InterPro" id="IPR032695">
    <property type="entry name" value="Integrin_dom_sf"/>
</dbReference>
<evidence type="ECO:0000256" key="9">
    <source>
        <dbReference type="ARBA" id="ARBA00023136"/>
    </source>
</evidence>
<dbReference type="Pfam" id="PF01839">
    <property type="entry name" value="FG-GAP"/>
    <property type="match status" value="2"/>
</dbReference>
<evidence type="ECO:0000259" key="16">
    <source>
        <dbReference type="Pfam" id="PF20806"/>
    </source>
</evidence>
<dbReference type="GO" id="GO:0009897">
    <property type="term" value="C:external side of plasma membrane"/>
    <property type="evidence" value="ECO:0007669"/>
    <property type="project" value="TreeGrafter"/>
</dbReference>
<evidence type="ECO:0000313" key="17">
    <source>
        <dbReference type="EMBL" id="KAJ8024987.1"/>
    </source>
</evidence>
<proteinExistence type="inferred from homology"/>
<dbReference type="Gene3D" id="2.60.40.1460">
    <property type="entry name" value="Integrin domains. Chain A, domain 2"/>
    <property type="match status" value="1"/>
</dbReference>
<comment type="similarity">
    <text evidence="2 13">Belongs to the integrin alpha chain family.</text>
</comment>
<dbReference type="GO" id="GO:0098609">
    <property type="term" value="P:cell-cell adhesion"/>
    <property type="evidence" value="ECO:0007669"/>
    <property type="project" value="TreeGrafter"/>
</dbReference>
<dbReference type="GO" id="GO:0033627">
    <property type="term" value="P:cell adhesion mediated by integrin"/>
    <property type="evidence" value="ECO:0007669"/>
    <property type="project" value="TreeGrafter"/>
</dbReference>
<keyword evidence="8 13" id="KW-0401">Integrin</keyword>
<dbReference type="PROSITE" id="PS51470">
    <property type="entry name" value="FG_GAP"/>
    <property type="match status" value="4"/>
</dbReference>
<dbReference type="PRINTS" id="PR01185">
    <property type="entry name" value="INTEGRINA"/>
</dbReference>